<keyword evidence="3" id="KW-1185">Reference proteome</keyword>
<reference evidence="2 3" key="1">
    <citation type="journal article" date="2012" name="PLoS Pathog.">
        <title>Diverse lifestyles and strategies of plant pathogenesis encoded in the genomes of eighteen Dothideomycetes fungi.</title>
        <authorList>
            <person name="Ohm R.A."/>
            <person name="Feau N."/>
            <person name="Henrissat B."/>
            <person name="Schoch C.L."/>
            <person name="Horwitz B.A."/>
            <person name="Barry K.W."/>
            <person name="Condon B.J."/>
            <person name="Copeland A.C."/>
            <person name="Dhillon B."/>
            <person name="Glaser F."/>
            <person name="Hesse C.N."/>
            <person name="Kosti I."/>
            <person name="LaButti K."/>
            <person name="Lindquist E.A."/>
            <person name="Lucas S."/>
            <person name="Salamov A.A."/>
            <person name="Bradshaw R.E."/>
            <person name="Ciuffetti L."/>
            <person name="Hamelin R.C."/>
            <person name="Kema G.H.J."/>
            <person name="Lawrence C."/>
            <person name="Scott J.A."/>
            <person name="Spatafora J.W."/>
            <person name="Turgeon B.G."/>
            <person name="de Wit P.J.G.M."/>
            <person name="Zhong S."/>
            <person name="Goodwin S.B."/>
            <person name="Grigoriev I.V."/>
        </authorList>
    </citation>
    <scope>NUCLEOTIDE SEQUENCE [LARGE SCALE GENOMIC DNA]</scope>
    <source>
        <strain evidence="2 3">CIRAD86</strain>
    </source>
</reference>
<dbReference type="VEuPathDB" id="FungiDB:MYCFIDRAFT_175945"/>
<evidence type="ECO:0000313" key="3">
    <source>
        <dbReference type="Proteomes" id="UP000016932"/>
    </source>
</evidence>
<dbReference type="RefSeq" id="XP_007927777.1">
    <property type="nucleotide sequence ID" value="XM_007929586.1"/>
</dbReference>
<gene>
    <name evidence="2" type="ORF">MYCFIDRAFT_175945</name>
</gene>
<feature type="region of interest" description="Disordered" evidence="1">
    <location>
        <begin position="168"/>
        <end position="206"/>
    </location>
</feature>
<organism evidence="2 3">
    <name type="scientific">Pseudocercospora fijiensis (strain CIRAD86)</name>
    <name type="common">Black leaf streak disease fungus</name>
    <name type="synonym">Mycosphaerella fijiensis</name>
    <dbReference type="NCBI Taxonomy" id="383855"/>
    <lineage>
        <taxon>Eukaryota</taxon>
        <taxon>Fungi</taxon>
        <taxon>Dikarya</taxon>
        <taxon>Ascomycota</taxon>
        <taxon>Pezizomycotina</taxon>
        <taxon>Dothideomycetes</taxon>
        <taxon>Dothideomycetidae</taxon>
        <taxon>Mycosphaerellales</taxon>
        <taxon>Mycosphaerellaceae</taxon>
        <taxon>Pseudocercospora</taxon>
    </lineage>
</organism>
<evidence type="ECO:0000256" key="1">
    <source>
        <dbReference type="SAM" id="MobiDB-lite"/>
    </source>
</evidence>
<accession>M3AYX2</accession>
<evidence type="ECO:0000313" key="2">
    <source>
        <dbReference type="EMBL" id="EME82402.1"/>
    </source>
</evidence>
<feature type="compositionally biased region" description="Pro residues" evidence="1">
    <location>
        <begin position="169"/>
        <end position="178"/>
    </location>
</feature>
<sequence length="387" mass="44300">MLTGRILVIFFGVDRETSRKVLGKKRHRPEQQGYEDMMTYFRDKTLVEVREITLTSGSTERMWLQRVKTELECYNAGDLVTPVFSGSAGNEVYCLRCQTISQRPKLDFRIPRHHAKDSHSRFMHDARQHTRLIANLEFEEIPTLIEFHIAVKPSAKLPILSMYGRSQPIIPPFQPHPQTPQQHERLRQSNTVPPHPLATDSPQTPSLSPDIQTFPPLTFNPPSRSITTLLKRRGTIPRTNRLVKGTRVSPKMSNHFSSKVRVWWRPGDGGYGLSTERVRGSLLFFDLIADLGGQSLISCAVARHSHLAISCVSWPSWRAVGTLVIDLKFGRERLTLLMFVMATETRHAEQLHARSSRYVIGLSYHIFTCALSLRMPPENFDIRRFLV</sequence>
<protein>
    <submittedName>
        <fullName evidence="2">Uncharacterized protein</fullName>
    </submittedName>
</protein>
<proteinExistence type="predicted"/>
<dbReference type="GeneID" id="19333471"/>
<dbReference type="KEGG" id="pfj:MYCFIDRAFT_175945"/>
<dbReference type="AlphaFoldDB" id="M3AYX2"/>
<dbReference type="Proteomes" id="UP000016932">
    <property type="component" value="Unassembled WGS sequence"/>
</dbReference>
<dbReference type="EMBL" id="KB446559">
    <property type="protein sequence ID" value="EME82402.1"/>
    <property type="molecule type" value="Genomic_DNA"/>
</dbReference>
<dbReference type="HOGENOM" id="CLU_713956_0_0_1"/>
<name>M3AYX2_PSEFD</name>